<feature type="transmembrane region" description="Helical" evidence="1">
    <location>
        <begin position="157"/>
        <end position="175"/>
    </location>
</feature>
<dbReference type="AlphaFoldDB" id="A0A150GDE1"/>
<feature type="domain" description="CSC1/OSCA1-like N-terminal transmembrane" evidence="2">
    <location>
        <begin position="7"/>
        <end position="175"/>
    </location>
</feature>
<keyword evidence="1" id="KW-1133">Transmembrane helix</keyword>
<gene>
    <name evidence="3" type="ORF">GPECTOR_33g675</name>
</gene>
<keyword evidence="4" id="KW-1185">Reference proteome</keyword>
<keyword evidence="1" id="KW-0812">Transmembrane</keyword>
<dbReference type="Proteomes" id="UP000075714">
    <property type="component" value="Unassembled WGS sequence"/>
</dbReference>
<dbReference type="PANTHER" id="PTHR13018:SF5">
    <property type="entry name" value="RE44586P"/>
    <property type="match status" value="1"/>
</dbReference>
<accession>A0A150GDE1</accession>
<reference evidence="4" key="1">
    <citation type="journal article" date="2016" name="Nat. Commun.">
        <title>The Gonium pectorale genome demonstrates co-option of cell cycle regulation during the evolution of multicellularity.</title>
        <authorList>
            <person name="Hanschen E.R."/>
            <person name="Marriage T.N."/>
            <person name="Ferris P.J."/>
            <person name="Hamaji T."/>
            <person name="Toyoda A."/>
            <person name="Fujiyama A."/>
            <person name="Neme R."/>
            <person name="Noguchi H."/>
            <person name="Minakuchi Y."/>
            <person name="Suzuki M."/>
            <person name="Kawai-Toyooka H."/>
            <person name="Smith D.R."/>
            <person name="Sparks H."/>
            <person name="Anderson J."/>
            <person name="Bakaric R."/>
            <person name="Luria V."/>
            <person name="Karger A."/>
            <person name="Kirschner M.W."/>
            <person name="Durand P.M."/>
            <person name="Michod R.E."/>
            <person name="Nozaki H."/>
            <person name="Olson B.J."/>
        </authorList>
    </citation>
    <scope>NUCLEOTIDE SEQUENCE [LARGE SCALE GENOMIC DNA]</scope>
    <source>
        <strain evidence="4">NIES-2863</strain>
    </source>
</reference>
<dbReference type="GO" id="GO:0005886">
    <property type="term" value="C:plasma membrane"/>
    <property type="evidence" value="ECO:0007669"/>
    <property type="project" value="TreeGrafter"/>
</dbReference>
<feature type="transmembrane region" description="Helical" evidence="1">
    <location>
        <begin position="93"/>
        <end position="112"/>
    </location>
</feature>
<name>A0A150GDE1_GONPE</name>
<keyword evidence="1" id="KW-0472">Membrane</keyword>
<dbReference type="PANTHER" id="PTHR13018">
    <property type="entry name" value="PROBABLE MEMBRANE PROTEIN DUF221-RELATED"/>
    <property type="match status" value="1"/>
</dbReference>
<evidence type="ECO:0000313" key="3">
    <source>
        <dbReference type="EMBL" id="KXZ47793.1"/>
    </source>
</evidence>
<dbReference type="GO" id="GO:0005227">
    <property type="term" value="F:calcium-activated cation channel activity"/>
    <property type="evidence" value="ECO:0007669"/>
    <property type="project" value="InterPro"/>
</dbReference>
<evidence type="ECO:0000313" key="4">
    <source>
        <dbReference type="Proteomes" id="UP000075714"/>
    </source>
</evidence>
<comment type="caution">
    <text evidence="3">The sequence shown here is derived from an EMBL/GenBank/DDBJ whole genome shotgun (WGS) entry which is preliminary data.</text>
</comment>
<sequence length="226" mass="25657">MAAGSAAVLSSFTLNLIIAACCFLAFSLVRSQPWCRRFFAPRRFATDLDLKPKRLANKLHSWIWPVLTYKEEDIIDEAGLDCAMYLRILRFGLQLFAVLSIGCVLIVLPTNLTSSAIDRLLREQGANNGTVVNGREYRFTDFDRYSLTNVEARSPKMWAHLVSIHFVVLFTLWLLDRFNRESVLLRLMFLGNGKRGGPSHTVLVTDIPAVSEASLDLWNRMMTLSR</sequence>
<dbReference type="OrthoDB" id="537015at2759"/>
<dbReference type="Pfam" id="PF13967">
    <property type="entry name" value="RSN1_TM"/>
    <property type="match status" value="1"/>
</dbReference>
<evidence type="ECO:0000256" key="1">
    <source>
        <dbReference type="SAM" id="Phobius"/>
    </source>
</evidence>
<organism evidence="3 4">
    <name type="scientific">Gonium pectorale</name>
    <name type="common">Green alga</name>
    <dbReference type="NCBI Taxonomy" id="33097"/>
    <lineage>
        <taxon>Eukaryota</taxon>
        <taxon>Viridiplantae</taxon>
        <taxon>Chlorophyta</taxon>
        <taxon>core chlorophytes</taxon>
        <taxon>Chlorophyceae</taxon>
        <taxon>CS clade</taxon>
        <taxon>Chlamydomonadales</taxon>
        <taxon>Volvocaceae</taxon>
        <taxon>Gonium</taxon>
    </lineage>
</organism>
<proteinExistence type="predicted"/>
<dbReference type="InterPro" id="IPR032880">
    <property type="entry name" value="CSC1/OSCA1-like_N"/>
</dbReference>
<dbReference type="EMBL" id="LSYV01000034">
    <property type="protein sequence ID" value="KXZ47793.1"/>
    <property type="molecule type" value="Genomic_DNA"/>
</dbReference>
<feature type="transmembrane region" description="Helical" evidence="1">
    <location>
        <begin position="6"/>
        <end position="29"/>
    </location>
</feature>
<evidence type="ECO:0000259" key="2">
    <source>
        <dbReference type="Pfam" id="PF13967"/>
    </source>
</evidence>
<dbReference type="InterPro" id="IPR045122">
    <property type="entry name" value="Csc1-like"/>
</dbReference>
<protein>
    <recommendedName>
        <fullName evidence="2">CSC1/OSCA1-like N-terminal transmembrane domain-containing protein</fullName>
    </recommendedName>
</protein>